<keyword evidence="2" id="KW-1185">Reference proteome</keyword>
<name>A0ACC1MVE2_9HYPO</name>
<organism evidence="1 2">
    <name type="scientific">Zarea fungicola</name>
    <dbReference type="NCBI Taxonomy" id="93591"/>
    <lineage>
        <taxon>Eukaryota</taxon>
        <taxon>Fungi</taxon>
        <taxon>Dikarya</taxon>
        <taxon>Ascomycota</taxon>
        <taxon>Pezizomycotina</taxon>
        <taxon>Sordariomycetes</taxon>
        <taxon>Hypocreomycetidae</taxon>
        <taxon>Hypocreales</taxon>
        <taxon>Cordycipitaceae</taxon>
        <taxon>Zarea</taxon>
    </lineage>
</organism>
<evidence type="ECO:0000313" key="1">
    <source>
        <dbReference type="EMBL" id="KAJ2970987.1"/>
    </source>
</evidence>
<accession>A0ACC1MVE2</accession>
<comment type="caution">
    <text evidence="1">The sequence shown here is derived from an EMBL/GenBank/DDBJ whole genome shotgun (WGS) entry which is preliminary data.</text>
</comment>
<evidence type="ECO:0000313" key="2">
    <source>
        <dbReference type="Proteomes" id="UP001143910"/>
    </source>
</evidence>
<proteinExistence type="predicted"/>
<sequence>MDAPNSELKVVREQPGKGVYKAHKACAPCRRRKVKCDADVIGVPCSRCTLKKTVEHCALLNRKTPVIRSKFQSLQVLPSQGHMGIIPVTPTSSSASNDFTPSRRSSRSTQSIHSPQPAPVEVLDSSILRQTESPLTVRNILNEDVQVTTEPNRLHASFSASYTPHAGHVLIPRNFRWRTLPMLDSTDNEFLAKKGVFDLPPLHHIHDFIRRYQSGDCSLFLLRVLLTTAAVHAPADVLSACGFASRSAAQESFFAKAKLLHDFTAEDDLFLVLQGSIILCTVSLDRPSNRDFGFWFHTAIGLATKLDVQSTCFHEKKPQHVLKIHRRIWWALYSLDTLHVFSDTRRSRLLEDTAEIKPRTEEDWDEENGSEVLSGLVSPITPQQRASPVALCELSRIARDGLSAVKIKTEQDPRQIMGQLDTWRQSLAPKLHLGGVSEENIHYVHLRALSYRIECILCRLMGRLLQGSEHSEWTEWAKQRQRLSMLELDAITMRVFASGALLNLPSTFTNTIITLLALHIETAVDPAEEQMHRSRARISISQIMLVLTECREIPVVKRALPIFEDILSKTNLDVLSPRFHGPISTHPNQRNSGTASTTHTAASASPSQAAPSGINWLLYGDFFGLDFMNDSISDT</sequence>
<dbReference type="EMBL" id="JANJQO010001430">
    <property type="protein sequence ID" value="KAJ2970987.1"/>
    <property type="molecule type" value="Genomic_DNA"/>
</dbReference>
<reference evidence="1" key="1">
    <citation type="submission" date="2022-08" db="EMBL/GenBank/DDBJ databases">
        <title>Genome Sequence of Lecanicillium fungicola.</title>
        <authorList>
            <person name="Buettner E."/>
        </authorList>
    </citation>
    <scope>NUCLEOTIDE SEQUENCE</scope>
    <source>
        <strain evidence="1">Babe33</strain>
    </source>
</reference>
<dbReference type="Proteomes" id="UP001143910">
    <property type="component" value="Unassembled WGS sequence"/>
</dbReference>
<gene>
    <name evidence="1" type="ORF">NQ176_g7915</name>
</gene>
<protein>
    <submittedName>
        <fullName evidence="1">Uncharacterized protein</fullName>
    </submittedName>
</protein>